<accession>A0A5B8QVL2</accession>
<dbReference type="AlphaFoldDB" id="A0A5B8QVL2"/>
<feature type="domain" description="Helicase ATP-binding" evidence="10">
    <location>
        <begin position="32"/>
        <end position="206"/>
    </location>
</feature>
<dbReference type="InterPro" id="IPR014001">
    <property type="entry name" value="Helicase_ATP-bd"/>
</dbReference>
<evidence type="ECO:0000259" key="11">
    <source>
        <dbReference type="PROSITE" id="PS51194"/>
    </source>
</evidence>
<dbReference type="InterPro" id="IPR050079">
    <property type="entry name" value="DEAD_box_RNA_helicase"/>
</dbReference>
<evidence type="ECO:0000313" key="13">
    <source>
        <dbReference type="EMBL" id="QDZ89981.1"/>
    </source>
</evidence>
<dbReference type="PANTHER" id="PTHR47959">
    <property type="entry name" value="ATP-DEPENDENT RNA HELICASE RHLE-RELATED"/>
    <property type="match status" value="1"/>
</dbReference>
<dbReference type="FunFam" id="3.40.50.300:FF:000108">
    <property type="entry name" value="ATP-dependent RNA helicase RhlE"/>
    <property type="match status" value="1"/>
</dbReference>
<dbReference type="GO" id="GO:0016887">
    <property type="term" value="F:ATP hydrolysis activity"/>
    <property type="evidence" value="ECO:0007669"/>
    <property type="project" value="RHEA"/>
</dbReference>
<dbReference type="InterPro" id="IPR044742">
    <property type="entry name" value="DEAD/DEAH_RhlB"/>
</dbReference>
<name>A0A5B8QVL2_9GAMM</name>
<evidence type="ECO:0000256" key="9">
    <source>
        <dbReference type="SAM" id="MobiDB-lite"/>
    </source>
</evidence>
<evidence type="ECO:0000256" key="3">
    <source>
        <dbReference type="ARBA" id="ARBA00022801"/>
    </source>
</evidence>
<dbReference type="SUPFAM" id="SSF52540">
    <property type="entry name" value="P-loop containing nucleoside triphosphate hydrolases"/>
    <property type="match status" value="1"/>
</dbReference>
<feature type="compositionally biased region" description="Low complexity" evidence="9">
    <location>
        <begin position="447"/>
        <end position="461"/>
    </location>
</feature>
<evidence type="ECO:0000256" key="5">
    <source>
        <dbReference type="ARBA" id="ARBA00022840"/>
    </source>
</evidence>
<dbReference type="CDD" id="cd18787">
    <property type="entry name" value="SF2_C_DEAD"/>
    <property type="match status" value="1"/>
</dbReference>
<gene>
    <name evidence="7" type="primary">rhlE</name>
    <name evidence="13" type="ORF">D0436_05515</name>
</gene>
<dbReference type="PROSITE" id="PS51192">
    <property type="entry name" value="HELICASE_ATP_BIND_1"/>
    <property type="match status" value="1"/>
</dbReference>
<dbReference type="InterPro" id="IPR014014">
    <property type="entry name" value="RNA_helicase_DEAD_Q_motif"/>
</dbReference>
<dbReference type="PROSITE" id="PS00039">
    <property type="entry name" value="DEAD_ATP_HELICASE"/>
    <property type="match status" value="1"/>
</dbReference>
<dbReference type="GO" id="GO:0005524">
    <property type="term" value="F:ATP binding"/>
    <property type="evidence" value="ECO:0007669"/>
    <property type="project" value="UniProtKB-UniRule"/>
</dbReference>
<dbReference type="Gene3D" id="3.40.50.300">
    <property type="entry name" value="P-loop containing nucleotide triphosphate hydrolases"/>
    <property type="match status" value="2"/>
</dbReference>
<dbReference type="EC" id="3.6.4.13" evidence="7"/>
<dbReference type="SMART" id="SM00490">
    <property type="entry name" value="HELICc"/>
    <property type="match status" value="1"/>
</dbReference>
<keyword evidence="4 7" id="KW-0347">Helicase</keyword>
<dbReference type="InterPro" id="IPR011545">
    <property type="entry name" value="DEAD/DEAH_box_helicase_dom"/>
</dbReference>
<dbReference type="GO" id="GO:0005829">
    <property type="term" value="C:cytosol"/>
    <property type="evidence" value="ECO:0007669"/>
    <property type="project" value="TreeGrafter"/>
</dbReference>
<keyword evidence="7" id="KW-0690">Ribosome biogenesis</keyword>
<feature type="compositionally biased region" description="Basic and acidic residues" evidence="9">
    <location>
        <begin position="462"/>
        <end position="477"/>
    </location>
</feature>
<dbReference type="InterPro" id="IPR000629">
    <property type="entry name" value="RNA-helicase_DEAD-box_CS"/>
</dbReference>
<dbReference type="FunFam" id="3.40.50.300:FF:000468">
    <property type="entry name" value="ATP-dependent RNA helicase RhlE"/>
    <property type="match status" value="1"/>
</dbReference>
<dbReference type="EMBL" id="CP031775">
    <property type="protein sequence ID" value="QDZ89981.1"/>
    <property type="molecule type" value="Genomic_DNA"/>
</dbReference>
<dbReference type="CDD" id="cd00268">
    <property type="entry name" value="DEADc"/>
    <property type="match status" value="1"/>
</dbReference>
<dbReference type="PANTHER" id="PTHR47959:SF13">
    <property type="entry name" value="ATP-DEPENDENT RNA HELICASE RHLE"/>
    <property type="match status" value="1"/>
</dbReference>
<reference evidence="13 14" key="1">
    <citation type="journal article" date="2019" name="Ecotoxicol. Environ. Saf.">
        <title>Microbial characterization of heavy metal resistant bacterial strains isolated from an electroplating wastewater treatment plant.</title>
        <authorList>
            <person name="Cai X."/>
            <person name="Zheng X."/>
            <person name="Zhang D."/>
            <person name="Iqbal W."/>
            <person name="Liu C."/>
            <person name="Yang B."/>
            <person name="Zhao X."/>
            <person name="Lu X."/>
            <person name="Mao Y."/>
        </authorList>
    </citation>
    <scope>NUCLEOTIDE SEQUENCE [LARGE SCALE GENOMIC DNA]</scope>
    <source>
        <strain evidence="13 14">Ni1-3</strain>
    </source>
</reference>
<feature type="domain" description="Helicase C-terminal" evidence="11">
    <location>
        <begin position="233"/>
        <end position="377"/>
    </location>
</feature>
<dbReference type="RefSeq" id="WP_208661772.1">
    <property type="nucleotide sequence ID" value="NZ_CP031775.2"/>
</dbReference>
<keyword evidence="1 7" id="KW-0963">Cytoplasm</keyword>
<dbReference type="InterPro" id="IPR027417">
    <property type="entry name" value="P-loop_NTPase"/>
</dbReference>
<dbReference type="KEGG" id="sdeo:D0436_05515"/>
<organism evidence="13 14">
    <name type="scientific">Shewanella decolorationis</name>
    <dbReference type="NCBI Taxonomy" id="256839"/>
    <lineage>
        <taxon>Bacteria</taxon>
        <taxon>Pseudomonadati</taxon>
        <taxon>Pseudomonadota</taxon>
        <taxon>Gammaproteobacteria</taxon>
        <taxon>Alteromonadales</taxon>
        <taxon>Shewanellaceae</taxon>
        <taxon>Shewanella</taxon>
    </lineage>
</organism>
<dbReference type="HAMAP" id="MF_00968">
    <property type="entry name" value="DEAD_helicase_RhlE"/>
    <property type="match status" value="1"/>
</dbReference>
<dbReference type="PROSITE" id="PS51195">
    <property type="entry name" value="Q_MOTIF"/>
    <property type="match status" value="1"/>
</dbReference>
<dbReference type="PROSITE" id="PS51194">
    <property type="entry name" value="HELICASE_CTER"/>
    <property type="match status" value="1"/>
</dbReference>
<protein>
    <recommendedName>
        <fullName evidence="7">ATP-dependent RNA helicase RhlE</fullName>
        <ecNumber evidence="7">3.6.4.13</ecNumber>
    </recommendedName>
</protein>
<feature type="region of interest" description="Disordered" evidence="9">
    <location>
        <begin position="396"/>
        <end position="553"/>
    </location>
</feature>
<dbReference type="Pfam" id="PF00271">
    <property type="entry name" value="Helicase_C"/>
    <property type="match status" value="1"/>
</dbReference>
<feature type="compositionally biased region" description="Polar residues" evidence="9">
    <location>
        <begin position="424"/>
        <end position="446"/>
    </location>
</feature>
<dbReference type="GO" id="GO:0003724">
    <property type="term" value="F:RNA helicase activity"/>
    <property type="evidence" value="ECO:0007669"/>
    <property type="project" value="UniProtKB-UniRule"/>
</dbReference>
<feature type="domain" description="DEAD-box RNA helicase Q" evidence="12">
    <location>
        <begin position="1"/>
        <end position="29"/>
    </location>
</feature>
<proteinExistence type="inferred from homology"/>
<evidence type="ECO:0000313" key="14">
    <source>
        <dbReference type="Proteomes" id="UP000321124"/>
    </source>
</evidence>
<feature type="compositionally biased region" description="Polar residues" evidence="9">
    <location>
        <begin position="544"/>
        <end position="553"/>
    </location>
</feature>
<comment type="subcellular location">
    <subcellularLocation>
        <location evidence="7">Cytoplasm</location>
    </subcellularLocation>
</comment>
<evidence type="ECO:0000256" key="8">
    <source>
        <dbReference type="PROSITE-ProRule" id="PRU00552"/>
    </source>
</evidence>
<dbReference type="GO" id="GO:0003676">
    <property type="term" value="F:nucleic acid binding"/>
    <property type="evidence" value="ECO:0007669"/>
    <property type="project" value="InterPro"/>
</dbReference>
<sequence>MSFSSLGLSAPIQKAVTEQGYDTPSPIQAQAIPAVLTGKDVMAAAQTGTGKTAGFTLPLLELLSKGHKAKAGQIRALVLTPTRELAAQVSESVETYGKYLPLRSAVVFGGVPINPQIQKLRHGVDILVATPGRLLDLEQQKAVKFNQLEVLVLDEADRMLDMGFIRDIKKILAMLPAKRQNLMFSATFSDEIRELAKGLVNQPVEISVTPRNAAANTVKQWICPVDKNQKSALLIQLIKQENWQQVLVFSRTKHGANRLAKSLIQAEISAAAIHGNKSQGARTKALADFKSGEVRVLVATDIAARGLDIDQLPQVVNFDLPNVPEDYVHRIGRTGRAGALGQAVSLVSNEETKLLRDIERLINRVLERQEVEGFSPVHALPESTLNAHGKENKIKAVASQRKHRSAGKPTPRAGTGRDGRKTSENSSNPATQQKSAKTQPNQGQRNTQHQRTQPPEQQNQQGEHKRPQAAKNAEHKNSHSITEQGRSPKPQHKHSQRGKSAANSTNGEHKPAKSRPQQTDNAKARHQDRRQPSAKPTRNAAKNELSSVSNKVT</sequence>
<dbReference type="InterPro" id="IPR028622">
    <property type="entry name" value="DEAD_helicase_RhlE"/>
</dbReference>
<keyword evidence="5 7" id="KW-0067">ATP-binding</keyword>
<evidence type="ECO:0000256" key="1">
    <source>
        <dbReference type="ARBA" id="ARBA00022490"/>
    </source>
</evidence>
<evidence type="ECO:0000256" key="6">
    <source>
        <dbReference type="ARBA" id="ARBA00047984"/>
    </source>
</evidence>
<feature type="compositionally biased region" description="Basic and acidic residues" evidence="9">
    <location>
        <begin position="522"/>
        <end position="531"/>
    </location>
</feature>
<comment type="similarity">
    <text evidence="7">Belongs to the DEAD box helicase family. RhlE subfamily.</text>
</comment>
<feature type="short sequence motif" description="Q motif" evidence="8">
    <location>
        <begin position="1"/>
        <end position="29"/>
    </location>
</feature>
<dbReference type="GO" id="GO:0042255">
    <property type="term" value="P:ribosome assembly"/>
    <property type="evidence" value="ECO:0007669"/>
    <property type="project" value="InterPro"/>
</dbReference>
<evidence type="ECO:0000259" key="10">
    <source>
        <dbReference type="PROSITE" id="PS51192"/>
    </source>
</evidence>
<evidence type="ECO:0000256" key="7">
    <source>
        <dbReference type="HAMAP-Rule" id="MF_00968"/>
    </source>
</evidence>
<comment type="catalytic activity">
    <reaction evidence="6 7">
        <text>ATP + H2O = ADP + phosphate + H(+)</text>
        <dbReference type="Rhea" id="RHEA:13065"/>
        <dbReference type="ChEBI" id="CHEBI:15377"/>
        <dbReference type="ChEBI" id="CHEBI:15378"/>
        <dbReference type="ChEBI" id="CHEBI:30616"/>
        <dbReference type="ChEBI" id="CHEBI:43474"/>
        <dbReference type="ChEBI" id="CHEBI:456216"/>
        <dbReference type="EC" id="3.6.4.13"/>
    </reaction>
</comment>
<evidence type="ECO:0000256" key="2">
    <source>
        <dbReference type="ARBA" id="ARBA00022741"/>
    </source>
</evidence>
<dbReference type="Proteomes" id="UP000321124">
    <property type="component" value="Chromosome"/>
</dbReference>
<keyword evidence="2 7" id="KW-0547">Nucleotide-binding</keyword>
<keyword evidence="3 7" id="KW-0378">Hydrolase</keyword>
<dbReference type="SMART" id="SM00487">
    <property type="entry name" value="DEXDc"/>
    <property type="match status" value="1"/>
</dbReference>
<comment type="function">
    <text evidence="7">DEAD-box RNA helicase involved in ribosome assembly. Has RNA-dependent ATPase activity and unwinds double-stranded RNA.</text>
</comment>
<evidence type="ECO:0000259" key="12">
    <source>
        <dbReference type="PROSITE" id="PS51195"/>
    </source>
</evidence>
<dbReference type="Pfam" id="PF00270">
    <property type="entry name" value="DEAD"/>
    <property type="match status" value="1"/>
</dbReference>
<evidence type="ECO:0000256" key="4">
    <source>
        <dbReference type="ARBA" id="ARBA00022806"/>
    </source>
</evidence>
<dbReference type="GO" id="GO:0009266">
    <property type="term" value="P:response to temperature stimulus"/>
    <property type="evidence" value="ECO:0007669"/>
    <property type="project" value="UniProtKB-ARBA"/>
</dbReference>
<dbReference type="InterPro" id="IPR001650">
    <property type="entry name" value="Helicase_C-like"/>
</dbReference>